<feature type="transmembrane region" description="Helical" evidence="7">
    <location>
        <begin position="41"/>
        <end position="61"/>
    </location>
</feature>
<keyword evidence="5 7" id="KW-0472">Membrane</keyword>
<keyword evidence="4 7" id="KW-1133">Transmembrane helix</keyword>
<feature type="domain" description="Integral membrane bound transporter" evidence="9">
    <location>
        <begin position="375"/>
        <end position="495"/>
    </location>
</feature>
<feature type="transmembrane region" description="Helical" evidence="7">
    <location>
        <begin position="12"/>
        <end position="35"/>
    </location>
</feature>
<dbReference type="STRING" id="688.A6E04_05095"/>
<feature type="domain" description="Integral membrane protein YccS N-terminal" evidence="8">
    <location>
        <begin position="69"/>
        <end position="311"/>
    </location>
</feature>
<feature type="transmembrane region" description="Helical" evidence="7">
    <location>
        <begin position="415"/>
        <end position="441"/>
    </location>
</feature>
<dbReference type="Pfam" id="PF13515">
    <property type="entry name" value="FUSC_2"/>
    <property type="match status" value="1"/>
</dbReference>
<dbReference type="AlphaFoldDB" id="A0A1B9P468"/>
<dbReference type="InterPro" id="IPR032692">
    <property type="entry name" value="YccS_N"/>
</dbReference>
<dbReference type="PANTHER" id="PTHR30509:SF9">
    <property type="entry name" value="MULTIDRUG RESISTANCE PROTEIN MDTO"/>
    <property type="match status" value="1"/>
</dbReference>
<dbReference type="Proteomes" id="UP000093523">
    <property type="component" value="Unassembled WGS sequence"/>
</dbReference>
<comment type="subcellular location">
    <subcellularLocation>
        <location evidence="1">Cell membrane</location>
        <topology evidence="1">Multi-pass membrane protein</topology>
    </subcellularLocation>
</comment>
<evidence type="ECO:0000256" key="7">
    <source>
        <dbReference type="SAM" id="Phobius"/>
    </source>
</evidence>
<dbReference type="InterPro" id="IPR049453">
    <property type="entry name" value="Memb_transporter_dom"/>
</dbReference>
<reference evidence="10 11" key="1">
    <citation type="submission" date="2016-06" db="EMBL/GenBank/DDBJ databases">
        <authorList>
            <person name="Kjaerup R.B."/>
            <person name="Dalgaard T.S."/>
            <person name="Juul-Madsen H.R."/>
        </authorList>
    </citation>
    <scope>NUCLEOTIDE SEQUENCE [LARGE SCALE GENOMIC DNA]</scope>
    <source>
        <strain evidence="10 11">1S159</strain>
    </source>
</reference>
<protein>
    <submittedName>
        <fullName evidence="10">Uncharacterized protein</fullName>
    </submittedName>
</protein>
<evidence type="ECO:0000256" key="6">
    <source>
        <dbReference type="ARBA" id="ARBA00043993"/>
    </source>
</evidence>
<evidence type="ECO:0000313" key="10">
    <source>
        <dbReference type="EMBL" id="OCH23284.1"/>
    </source>
</evidence>
<dbReference type="PANTHER" id="PTHR30509">
    <property type="entry name" value="P-HYDROXYBENZOIC ACID EFFLUX PUMP SUBUNIT-RELATED"/>
    <property type="match status" value="1"/>
</dbReference>
<evidence type="ECO:0000259" key="9">
    <source>
        <dbReference type="Pfam" id="PF13515"/>
    </source>
</evidence>
<feature type="transmembrane region" description="Helical" evidence="7">
    <location>
        <begin position="483"/>
        <end position="504"/>
    </location>
</feature>
<evidence type="ECO:0000256" key="4">
    <source>
        <dbReference type="ARBA" id="ARBA00022989"/>
    </source>
</evidence>
<proteinExistence type="inferred from homology"/>
<evidence type="ECO:0000256" key="5">
    <source>
        <dbReference type="ARBA" id="ARBA00023136"/>
    </source>
</evidence>
<sequence length="680" mass="77423">MSFKKPIVRLWYSPSINLGCRITTIIIFIFLVAFLCNQMSVAVTLIMTFAAAFISGLDTAGSKRWQRFFITSAMWSLALVITYGLLQLQIPYWVVFFIAAILFSIPAINGPFWARLGMSCLVIAAMTFSLYRSDAAGYQYPFLIFGPLIFSLCSWLWFAVWKNFALKVCVSAIYNDLANYIQLRENVLSGKQYDDVEIRNNKHALVGLLRQAFQSEAFMSKKHNEALIFTDLYLAQDLFEIILSSHTTNPALLEQFKTDPEKHAALVNWSQECQALLQTKSLQILSNAKREAVSSSLLEKAEQLAGLVKQEGSSRIEHWAYTIVHISQRIVDDKPVYDRSYQIQPFEFTWRWPTLTHPIWRYVFRVGVIFSVGTGIAEYYDVTKPEWVVLTMIMVMQPSFLATKSRIWQRCLGTILGGGLAILILKLGLPVFVLGGIVLFLLPFSMLNIMKNYSLAIGGITMLLIITYQLLAHQGLDIVFPRLQDTVLGSLVVLIGSSILWPQWRGKEIRLQAIKGIESAQDFLLYANHLLFNADEKYDVAMLGVKRAALLTAESDLELVFSEMQKEPQYTHIDIEYYEELLVLYRQLSHYLCLLVPLVRHDVKCEALSHLHPVIERATEELLSAIKTGEFSVNPMINHEMKMDTGSLSTKEQSIYELVWLSLMMIEGMNDIVISKINTD</sequence>
<feature type="transmembrane region" description="Helical" evidence="7">
    <location>
        <begin position="138"/>
        <end position="158"/>
    </location>
</feature>
<evidence type="ECO:0000256" key="1">
    <source>
        <dbReference type="ARBA" id="ARBA00004651"/>
    </source>
</evidence>
<comment type="similarity">
    <text evidence="6">Belongs to the YccS/YhfK family.</text>
</comment>
<dbReference type="EMBL" id="MAJU01000004">
    <property type="protein sequence ID" value="OCH23284.1"/>
    <property type="molecule type" value="Genomic_DNA"/>
</dbReference>
<evidence type="ECO:0000259" key="8">
    <source>
        <dbReference type="Pfam" id="PF12805"/>
    </source>
</evidence>
<dbReference type="Pfam" id="PF12805">
    <property type="entry name" value="FUSC-like"/>
    <property type="match status" value="1"/>
</dbReference>
<name>A0A1B9P468_ALILO</name>
<feature type="transmembrane region" description="Helical" evidence="7">
    <location>
        <begin position="92"/>
        <end position="109"/>
    </location>
</feature>
<evidence type="ECO:0000256" key="3">
    <source>
        <dbReference type="ARBA" id="ARBA00022692"/>
    </source>
</evidence>
<feature type="transmembrane region" description="Helical" evidence="7">
    <location>
        <begin position="453"/>
        <end position="471"/>
    </location>
</feature>
<gene>
    <name evidence="10" type="ORF">A6E04_05095</name>
</gene>
<evidence type="ECO:0000256" key="2">
    <source>
        <dbReference type="ARBA" id="ARBA00022475"/>
    </source>
</evidence>
<keyword evidence="2" id="KW-1003">Cell membrane</keyword>
<evidence type="ECO:0000313" key="11">
    <source>
        <dbReference type="Proteomes" id="UP000093523"/>
    </source>
</evidence>
<dbReference type="GO" id="GO:0005886">
    <property type="term" value="C:plasma membrane"/>
    <property type="evidence" value="ECO:0007669"/>
    <property type="project" value="UniProtKB-SubCell"/>
</dbReference>
<accession>A0A1B9P468</accession>
<comment type="caution">
    <text evidence="10">The sequence shown here is derived from an EMBL/GenBank/DDBJ whole genome shotgun (WGS) entry which is preliminary data.</text>
</comment>
<organism evidence="10 11">
    <name type="scientific">Aliivibrio logei</name>
    <name type="common">Vibrio logei</name>
    <dbReference type="NCBI Taxonomy" id="688"/>
    <lineage>
        <taxon>Bacteria</taxon>
        <taxon>Pseudomonadati</taxon>
        <taxon>Pseudomonadota</taxon>
        <taxon>Gammaproteobacteria</taxon>
        <taxon>Vibrionales</taxon>
        <taxon>Vibrionaceae</taxon>
        <taxon>Aliivibrio</taxon>
    </lineage>
</organism>
<keyword evidence="3 7" id="KW-0812">Transmembrane</keyword>
<feature type="transmembrane region" description="Helical" evidence="7">
    <location>
        <begin position="68"/>
        <end position="86"/>
    </location>
</feature>